<keyword evidence="1" id="KW-1015">Disulfide bond</keyword>
<dbReference type="GO" id="GO:0004623">
    <property type="term" value="F:phospholipase A2 activity"/>
    <property type="evidence" value="ECO:0007669"/>
    <property type="project" value="InterPro"/>
</dbReference>
<reference evidence="3" key="1">
    <citation type="thesis" date="2021" institute="BYU ScholarsArchive" country="Provo, UT, USA">
        <title>Applications of and Algorithms for Genome Assembly and Genomic Analyses with an Emphasis on Marine Teleosts.</title>
        <authorList>
            <person name="Pickett B.D."/>
        </authorList>
    </citation>
    <scope>NUCLEOTIDE SEQUENCE</scope>
    <source>
        <strain evidence="3">HI-2016</strain>
    </source>
</reference>
<dbReference type="OrthoDB" id="5841574at2759"/>
<organism evidence="3 4">
    <name type="scientific">Albula glossodonta</name>
    <name type="common">roundjaw bonefish</name>
    <dbReference type="NCBI Taxonomy" id="121402"/>
    <lineage>
        <taxon>Eukaryota</taxon>
        <taxon>Metazoa</taxon>
        <taxon>Chordata</taxon>
        <taxon>Craniata</taxon>
        <taxon>Vertebrata</taxon>
        <taxon>Euteleostomi</taxon>
        <taxon>Actinopterygii</taxon>
        <taxon>Neopterygii</taxon>
        <taxon>Teleostei</taxon>
        <taxon>Albuliformes</taxon>
        <taxon>Albulidae</taxon>
        <taxon>Albula</taxon>
    </lineage>
</organism>
<dbReference type="InterPro" id="IPR033112">
    <property type="entry name" value="PLA2_Asp_AS"/>
</dbReference>
<evidence type="ECO:0000313" key="4">
    <source>
        <dbReference type="Proteomes" id="UP000824540"/>
    </source>
</evidence>
<feature type="domain" description="Phospholipase A2-like central" evidence="2">
    <location>
        <begin position="3"/>
        <end position="53"/>
    </location>
</feature>
<evidence type="ECO:0000259" key="2">
    <source>
        <dbReference type="Pfam" id="PF00068"/>
    </source>
</evidence>
<comment type="caution">
    <text evidence="3">The sequence shown here is derived from an EMBL/GenBank/DDBJ whole genome shotgun (WGS) entry which is preliminary data.</text>
</comment>
<accession>A0A8T2N8P1</accession>
<evidence type="ECO:0000256" key="1">
    <source>
        <dbReference type="ARBA" id="ARBA00023157"/>
    </source>
</evidence>
<gene>
    <name evidence="3" type="ORF">JZ751_005704</name>
</gene>
<protein>
    <recommendedName>
        <fullName evidence="2">Phospholipase A2-like central domain-containing protein</fullName>
    </recommendedName>
</protein>
<evidence type="ECO:0000313" key="3">
    <source>
        <dbReference type="EMBL" id="KAG9335031.1"/>
    </source>
</evidence>
<dbReference type="Proteomes" id="UP000824540">
    <property type="component" value="Unassembled WGS sequence"/>
</dbReference>
<feature type="non-terminal residue" evidence="3">
    <location>
        <position position="1"/>
    </location>
</feature>
<dbReference type="InterPro" id="IPR016090">
    <property type="entry name" value="PLA2-like_dom"/>
</dbReference>
<dbReference type="EMBL" id="JAFBMS010000130">
    <property type="protein sequence ID" value="KAG9335031.1"/>
    <property type="molecule type" value="Genomic_DNA"/>
</dbReference>
<keyword evidence="4" id="KW-1185">Reference proteome</keyword>
<name>A0A8T2N8P1_9TELE</name>
<proteinExistence type="predicted"/>
<dbReference type="PROSITE" id="PS00119">
    <property type="entry name" value="PA2_ASP"/>
    <property type="match status" value="1"/>
</dbReference>
<sequence>MDNPYTEIYSYKCNKATKTVTCTERNDSCEKFICECDRQAAHCFAKAGYIEEHEHLPS</sequence>
<dbReference type="SUPFAM" id="SSF48619">
    <property type="entry name" value="Phospholipase A2, PLA2"/>
    <property type="match status" value="1"/>
</dbReference>
<dbReference type="GO" id="GO:0006644">
    <property type="term" value="P:phospholipid metabolic process"/>
    <property type="evidence" value="ECO:0007669"/>
    <property type="project" value="InterPro"/>
</dbReference>
<dbReference type="AlphaFoldDB" id="A0A8T2N8P1"/>
<dbReference type="GO" id="GO:0050482">
    <property type="term" value="P:arachidonate secretion"/>
    <property type="evidence" value="ECO:0007669"/>
    <property type="project" value="InterPro"/>
</dbReference>
<dbReference type="Pfam" id="PF00068">
    <property type="entry name" value="Phospholip_A2_1"/>
    <property type="match status" value="1"/>
</dbReference>
<dbReference type="InterPro" id="IPR036444">
    <property type="entry name" value="PLipase_A2_dom_sf"/>
</dbReference>
<dbReference type="Gene3D" id="1.20.90.10">
    <property type="entry name" value="Phospholipase A2 domain"/>
    <property type="match status" value="1"/>
</dbReference>